<feature type="transmembrane region" description="Helical" evidence="6">
    <location>
        <begin position="7"/>
        <end position="30"/>
    </location>
</feature>
<evidence type="ECO:0000256" key="3">
    <source>
        <dbReference type="ARBA" id="ARBA00022692"/>
    </source>
</evidence>
<evidence type="ECO:0000256" key="5">
    <source>
        <dbReference type="ARBA" id="ARBA00023136"/>
    </source>
</evidence>
<gene>
    <name evidence="7" type="ORF">DFR60_11690</name>
</gene>
<dbReference type="GeneID" id="86064054"/>
<evidence type="ECO:0000313" key="8">
    <source>
        <dbReference type="Proteomes" id="UP000248057"/>
    </source>
</evidence>
<dbReference type="Pfam" id="PF02653">
    <property type="entry name" value="BPD_transp_2"/>
    <property type="match status" value="1"/>
</dbReference>
<reference evidence="7 8" key="1">
    <citation type="submission" date="2018-05" db="EMBL/GenBank/DDBJ databases">
        <title>Genomic Encyclopedia of Type Strains, Phase IV (KMG-IV): sequencing the most valuable type-strain genomes for metagenomic binning, comparative biology and taxonomic classification.</title>
        <authorList>
            <person name="Goeker M."/>
        </authorList>
    </citation>
    <scope>NUCLEOTIDE SEQUENCE [LARGE SCALE GENOMIC DNA]</scope>
    <source>
        <strain evidence="7 8">DSM 24995</strain>
    </source>
</reference>
<protein>
    <submittedName>
        <fullName evidence="7">Simple sugar transport system permease protein</fullName>
    </submittedName>
</protein>
<evidence type="ECO:0000256" key="2">
    <source>
        <dbReference type="ARBA" id="ARBA00022475"/>
    </source>
</evidence>
<feature type="transmembrane region" description="Helical" evidence="6">
    <location>
        <begin position="278"/>
        <end position="296"/>
    </location>
</feature>
<evidence type="ECO:0000256" key="1">
    <source>
        <dbReference type="ARBA" id="ARBA00004651"/>
    </source>
</evidence>
<comment type="caution">
    <text evidence="7">The sequence shown here is derived from an EMBL/GenBank/DDBJ whole genome shotgun (WGS) entry which is preliminary data.</text>
</comment>
<accession>A0A2V3XXJ4</accession>
<dbReference type="Proteomes" id="UP000248057">
    <property type="component" value="Unassembled WGS sequence"/>
</dbReference>
<keyword evidence="8" id="KW-1185">Reference proteome</keyword>
<feature type="transmembrane region" description="Helical" evidence="6">
    <location>
        <begin position="42"/>
        <end position="62"/>
    </location>
</feature>
<organism evidence="7 8">
    <name type="scientific">Hungatella effluvii</name>
    <dbReference type="NCBI Taxonomy" id="1096246"/>
    <lineage>
        <taxon>Bacteria</taxon>
        <taxon>Bacillati</taxon>
        <taxon>Bacillota</taxon>
        <taxon>Clostridia</taxon>
        <taxon>Lachnospirales</taxon>
        <taxon>Lachnospiraceae</taxon>
        <taxon>Hungatella</taxon>
    </lineage>
</organism>
<feature type="transmembrane region" description="Helical" evidence="6">
    <location>
        <begin position="235"/>
        <end position="258"/>
    </location>
</feature>
<evidence type="ECO:0000256" key="4">
    <source>
        <dbReference type="ARBA" id="ARBA00022989"/>
    </source>
</evidence>
<keyword evidence="2" id="KW-1003">Cell membrane</keyword>
<dbReference type="PANTHER" id="PTHR43370:SF1">
    <property type="entry name" value="GUANOSINE ABC TRANSPORTER PERMEASE PROTEIN NUPQ"/>
    <property type="match status" value="1"/>
</dbReference>
<dbReference type="GO" id="GO:0005886">
    <property type="term" value="C:plasma membrane"/>
    <property type="evidence" value="ECO:0007669"/>
    <property type="project" value="UniProtKB-SubCell"/>
</dbReference>
<keyword evidence="4 6" id="KW-1133">Transmembrane helix</keyword>
<feature type="transmembrane region" description="Helical" evidence="6">
    <location>
        <begin position="95"/>
        <end position="116"/>
    </location>
</feature>
<dbReference type="InterPro" id="IPR001851">
    <property type="entry name" value="ABC_transp_permease"/>
</dbReference>
<dbReference type="RefSeq" id="WP_110325183.1">
    <property type="nucleotide sequence ID" value="NZ_QJKD01000016.1"/>
</dbReference>
<feature type="transmembrane region" description="Helical" evidence="6">
    <location>
        <begin position="69"/>
        <end position="89"/>
    </location>
</feature>
<comment type="subcellular location">
    <subcellularLocation>
        <location evidence="1">Cell membrane</location>
        <topology evidence="1">Multi-pass membrane protein</topology>
    </subcellularLocation>
</comment>
<feature type="transmembrane region" description="Helical" evidence="6">
    <location>
        <begin position="201"/>
        <end position="223"/>
    </location>
</feature>
<keyword evidence="3 6" id="KW-0812">Transmembrane</keyword>
<dbReference type="EMBL" id="QJKD01000016">
    <property type="protein sequence ID" value="PXX48615.1"/>
    <property type="molecule type" value="Genomic_DNA"/>
</dbReference>
<feature type="transmembrane region" description="Helical" evidence="6">
    <location>
        <begin position="154"/>
        <end position="171"/>
    </location>
</feature>
<dbReference type="CDD" id="cd06580">
    <property type="entry name" value="TM_PBP1_transp_TpRbsC_like"/>
    <property type="match status" value="1"/>
</dbReference>
<evidence type="ECO:0000313" key="7">
    <source>
        <dbReference type="EMBL" id="PXX48615.1"/>
    </source>
</evidence>
<keyword evidence="5 6" id="KW-0472">Membrane</keyword>
<evidence type="ECO:0000256" key="6">
    <source>
        <dbReference type="SAM" id="Phobius"/>
    </source>
</evidence>
<keyword evidence="7" id="KW-0813">Transport</keyword>
<keyword evidence="7" id="KW-0762">Sugar transport</keyword>
<proteinExistence type="predicted"/>
<sequence length="302" mass="31744">MDELFRLIFSADFVASVLRMSTPILFVGLAAMVGDKADVLCVAYEGIMLFAAFGGVVGSALLHSLAGGLTGGLLAGLVITGIFAYFVLYMDAKPMLIGLALNILASAGTVFGLYLITGSKANSANLGSMAFSEIHIPVVENIPVIGGIVSGHNTLTYFVFLCVFLVQMLLYRTPLGLRIRTAGEAPLAAASVGINVSKTKFIALIISGLLASMGGIFMSMAYLPYFTRDMVAGRGFIGIAAQSLGAGSPLLTMVWTMVFGAADALGSMAQSFRLPSQFAQMTPYLVTLIGLVLMNIPKKVRK</sequence>
<dbReference type="PANTHER" id="PTHR43370">
    <property type="entry name" value="SUGAR ABC TRANSPORTER INTEGRAL MEMBRANE PROTEIN-RELATED"/>
    <property type="match status" value="1"/>
</dbReference>
<dbReference type="GO" id="GO:0022857">
    <property type="term" value="F:transmembrane transporter activity"/>
    <property type="evidence" value="ECO:0007669"/>
    <property type="project" value="InterPro"/>
</dbReference>
<dbReference type="AlphaFoldDB" id="A0A2V3XXJ4"/>
<name>A0A2V3XXJ4_9FIRM</name>